<proteinExistence type="predicted"/>
<reference evidence="3" key="1">
    <citation type="submission" date="2022-11" db="UniProtKB">
        <authorList>
            <consortium name="WormBaseParasite"/>
        </authorList>
    </citation>
    <scope>IDENTIFICATION</scope>
</reference>
<keyword evidence="2" id="KW-1185">Reference proteome</keyword>
<dbReference type="AlphaFoldDB" id="A0A915ED50"/>
<feature type="region of interest" description="Disordered" evidence="1">
    <location>
        <begin position="1"/>
        <end position="23"/>
    </location>
</feature>
<evidence type="ECO:0000313" key="2">
    <source>
        <dbReference type="Proteomes" id="UP000887574"/>
    </source>
</evidence>
<name>A0A915ED50_9BILA</name>
<sequence length="125" mass="14454">MLASPTLTMSHLTSHHSPSGRLKEANNVERNLCKTYNSKIDALYPIEVWNCYDLLLNKKPDNAHDGWRFLFNMQFPIANMSLSQFIFRLQHTKKETWQLAISTNQKTQIKRVYKSGKVMLKPGAS</sequence>
<accession>A0A915ED50</accession>
<evidence type="ECO:0000256" key="1">
    <source>
        <dbReference type="SAM" id="MobiDB-lite"/>
    </source>
</evidence>
<dbReference type="WBParaSite" id="jg403">
    <property type="protein sequence ID" value="jg403"/>
    <property type="gene ID" value="jg403"/>
</dbReference>
<feature type="compositionally biased region" description="Polar residues" evidence="1">
    <location>
        <begin position="1"/>
        <end position="17"/>
    </location>
</feature>
<organism evidence="2 3">
    <name type="scientific">Ditylenchus dipsaci</name>
    <dbReference type="NCBI Taxonomy" id="166011"/>
    <lineage>
        <taxon>Eukaryota</taxon>
        <taxon>Metazoa</taxon>
        <taxon>Ecdysozoa</taxon>
        <taxon>Nematoda</taxon>
        <taxon>Chromadorea</taxon>
        <taxon>Rhabditida</taxon>
        <taxon>Tylenchina</taxon>
        <taxon>Tylenchomorpha</taxon>
        <taxon>Sphaerularioidea</taxon>
        <taxon>Anguinidae</taxon>
        <taxon>Anguininae</taxon>
        <taxon>Ditylenchus</taxon>
    </lineage>
</organism>
<dbReference type="Proteomes" id="UP000887574">
    <property type="component" value="Unplaced"/>
</dbReference>
<evidence type="ECO:0000313" key="3">
    <source>
        <dbReference type="WBParaSite" id="jg403"/>
    </source>
</evidence>
<protein>
    <submittedName>
        <fullName evidence="3">Uncharacterized protein</fullName>
    </submittedName>
</protein>